<evidence type="ECO:0000256" key="6">
    <source>
        <dbReference type="NCBIfam" id="TIGR02188"/>
    </source>
</evidence>
<dbReference type="NCBIfam" id="TIGR02188">
    <property type="entry name" value="Ac_CoA_lig_AcsA"/>
    <property type="match status" value="1"/>
</dbReference>
<dbReference type="PANTHER" id="PTHR24095">
    <property type="entry name" value="ACETYL-COENZYME A SYNTHETASE"/>
    <property type="match status" value="1"/>
</dbReference>
<reference evidence="10 11" key="1">
    <citation type="submission" date="2020-04" db="EMBL/GenBank/DDBJ databases">
        <authorList>
            <consortium name="Desulfovibrio sp. FSS-1 genome sequencing consortium"/>
            <person name="Shimoshige H."/>
            <person name="Kobayashi H."/>
            <person name="Maekawa T."/>
        </authorList>
    </citation>
    <scope>NUCLEOTIDE SEQUENCE [LARGE SCALE GENOMIC DNA]</scope>
    <source>
        <strain evidence="10 11">SIID29052-01</strain>
    </source>
</reference>
<dbReference type="InterPro" id="IPR042099">
    <property type="entry name" value="ANL_N_sf"/>
</dbReference>
<accession>A0A6V8LT96</accession>
<evidence type="ECO:0000256" key="3">
    <source>
        <dbReference type="ARBA" id="ARBA00022741"/>
    </source>
</evidence>
<feature type="domain" description="Acetyl-coenzyme A synthetase N-terminal" evidence="9">
    <location>
        <begin position="40"/>
        <end position="87"/>
    </location>
</feature>
<dbReference type="GO" id="GO:0005524">
    <property type="term" value="F:ATP binding"/>
    <property type="evidence" value="ECO:0007669"/>
    <property type="project" value="UniProtKB-KW"/>
</dbReference>
<dbReference type="GO" id="GO:0016208">
    <property type="term" value="F:AMP binding"/>
    <property type="evidence" value="ECO:0007669"/>
    <property type="project" value="InterPro"/>
</dbReference>
<dbReference type="InterPro" id="IPR025110">
    <property type="entry name" value="AMP-bd_C"/>
</dbReference>
<dbReference type="EMBL" id="BLTE01000002">
    <property type="protein sequence ID" value="GFK93036.1"/>
    <property type="molecule type" value="Genomic_DNA"/>
</dbReference>
<dbReference type="Proteomes" id="UP000494245">
    <property type="component" value="Unassembled WGS sequence"/>
</dbReference>
<evidence type="ECO:0000256" key="4">
    <source>
        <dbReference type="ARBA" id="ARBA00022840"/>
    </source>
</evidence>
<name>A0A6V8LT96_9BACT</name>
<dbReference type="Pfam" id="PF13193">
    <property type="entry name" value="AMP-binding_C"/>
    <property type="match status" value="1"/>
</dbReference>
<organism evidence="10 11">
    <name type="scientific">Fundidesulfovibrio magnetotacticus</name>
    <dbReference type="NCBI Taxonomy" id="2730080"/>
    <lineage>
        <taxon>Bacteria</taxon>
        <taxon>Pseudomonadati</taxon>
        <taxon>Thermodesulfobacteriota</taxon>
        <taxon>Desulfovibrionia</taxon>
        <taxon>Desulfovibrionales</taxon>
        <taxon>Desulfovibrionaceae</taxon>
        <taxon>Fundidesulfovibrio</taxon>
    </lineage>
</organism>
<feature type="domain" description="AMP-binding enzyme C-terminal" evidence="8">
    <location>
        <begin position="536"/>
        <end position="618"/>
    </location>
</feature>
<keyword evidence="5" id="KW-0007">Acetylation</keyword>
<dbReference type="FunFam" id="3.40.50.12780:FF:000001">
    <property type="entry name" value="Acetyl-coenzyme A synthetase"/>
    <property type="match status" value="1"/>
</dbReference>
<keyword evidence="2 10" id="KW-0436">Ligase</keyword>
<evidence type="ECO:0000259" key="7">
    <source>
        <dbReference type="Pfam" id="PF00501"/>
    </source>
</evidence>
<dbReference type="RefSeq" id="WP_173081647.1">
    <property type="nucleotide sequence ID" value="NZ_BLTE01000002.1"/>
</dbReference>
<dbReference type="PANTHER" id="PTHR24095:SF14">
    <property type="entry name" value="ACETYL-COENZYME A SYNTHETASE 1"/>
    <property type="match status" value="1"/>
</dbReference>
<dbReference type="Pfam" id="PF16177">
    <property type="entry name" value="ACAS_N"/>
    <property type="match status" value="1"/>
</dbReference>
<dbReference type="Pfam" id="PF00501">
    <property type="entry name" value="AMP-binding"/>
    <property type="match status" value="1"/>
</dbReference>
<dbReference type="Gene3D" id="3.40.50.12780">
    <property type="entry name" value="N-terminal domain of ligase-like"/>
    <property type="match status" value="1"/>
</dbReference>
<evidence type="ECO:0000256" key="2">
    <source>
        <dbReference type="ARBA" id="ARBA00022598"/>
    </source>
</evidence>
<dbReference type="NCBIfam" id="NF001208">
    <property type="entry name" value="PRK00174.1"/>
    <property type="match status" value="1"/>
</dbReference>
<comment type="similarity">
    <text evidence="1">Belongs to the ATP-dependent AMP-binding enzyme family.</text>
</comment>
<reference evidence="10 11" key="2">
    <citation type="submission" date="2020-05" db="EMBL/GenBank/DDBJ databases">
        <title>Draft genome sequence of Desulfovibrio sp. strainFSS-1.</title>
        <authorList>
            <person name="Shimoshige H."/>
            <person name="Kobayashi H."/>
            <person name="Maekawa T."/>
        </authorList>
    </citation>
    <scope>NUCLEOTIDE SEQUENCE [LARGE SCALE GENOMIC DNA]</scope>
    <source>
        <strain evidence="10 11">SIID29052-01</strain>
    </source>
</reference>
<dbReference type="GO" id="GO:0019427">
    <property type="term" value="P:acetyl-CoA biosynthetic process from acetate"/>
    <property type="evidence" value="ECO:0007669"/>
    <property type="project" value="UniProtKB-UniRule"/>
</dbReference>
<dbReference type="GO" id="GO:0003987">
    <property type="term" value="F:acetate-CoA ligase activity"/>
    <property type="evidence" value="ECO:0007669"/>
    <property type="project" value="UniProtKB-UniRule"/>
</dbReference>
<keyword evidence="11" id="KW-1185">Reference proteome</keyword>
<feature type="domain" description="AMP-dependent synthetase/ligase" evidence="7">
    <location>
        <begin position="96"/>
        <end position="476"/>
    </location>
</feature>
<evidence type="ECO:0000256" key="5">
    <source>
        <dbReference type="ARBA" id="ARBA00022990"/>
    </source>
</evidence>
<evidence type="ECO:0000313" key="11">
    <source>
        <dbReference type="Proteomes" id="UP000494245"/>
    </source>
</evidence>
<keyword evidence="3" id="KW-0547">Nucleotide-binding</keyword>
<protein>
    <recommendedName>
        <fullName evidence="6">Acetate--CoA ligase</fullName>
        <ecNumber evidence="6">6.2.1.1</ecNumber>
    </recommendedName>
</protein>
<evidence type="ECO:0000256" key="1">
    <source>
        <dbReference type="ARBA" id="ARBA00006432"/>
    </source>
</evidence>
<dbReference type="SUPFAM" id="SSF56801">
    <property type="entry name" value="Acetyl-CoA synthetase-like"/>
    <property type="match status" value="1"/>
</dbReference>
<dbReference type="Gene3D" id="3.30.300.30">
    <property type="match status" value="1"/>
</dbReference>
<evidence type="ECO:0000259" key="8">
    <source>
        <dbReference type="Pfam" id="PF13193"/>
    </source>
</evidence>
<comment type="caution">
    <text evidence="10">The sequence shown here is derived from an EMBL/GenBank/DDBJ whole genome shotgun (WGS) entry which is preliminary data.</text>
</comment>
<evidence type="ECO:0000259" key="9">
    <source>
        <dbReference type="Pfam" id="PF16177"/>
    </source>
</evidence>
<keyword evidence="4" id="KW-0067">ATP-binding</keyword>
<dbReference type="InterPro" id="IPR045851">
    <property type="entry name" value="AMP-bd_C_sf"/>
</dbReference>
<sequence length="642" mass="72095">METGLVDSLLREERVFRPQPQVVREANMGQAELKAAQTLARQDYRLFWEERAAEMDWFAKWDQVLDDSNPPFYKWFSGGKCNLVHNALDRHILTVNKNKLAVIWEGESGECRKYTYYELYREVCRLANALRGLGVQKGDRILIYLPPLPETVITMLAAAKIGAVQTLVFAGYSARSLRERIESCRPKIIVTADGFYRNGRVINLKSVVDEALFGEDADCAESVIVVHRAGVETDMVEPRDLRYEDLIRQESPQAPTEVMDAEDPLFLLYTSGATGKPKGLLHTHGGYMVGVHATYRWVMDVKPTDLYLCTADPGWITGHSYVVFGPLMAGTTVVLYEGHPLYPQADRLWAIVARYGVTILYTTPTLIRMLMRYGSQYPRKHDLSTLRLLGSVGEPIGPEPWVWFHKYIGRSECPLLDTWWQTETGMFMVSPLPISLLKPGSAGRPLPGVEVDVVDRHGNPAGHDKGGFVVIRKPWPAMARTLWNDDQGYRQAYWEKIPGVYFAGDVARKDEDGYFWFQGRADDVLNIGGHRIGPAEVEAALTAHKSVVEAAVIGVPDSIKGEAAKCFVVRAEGWNKDYDSEDELIMALKAHVKRELGPFVSIRAIAFREQLPHTKSGKILRRLLKAEETGAAPGDLSSLEEE</sequence>
<dbReference type="InterPro" id="IPR011904">
    <property type="entry name" value="Ac_CoA_lig"/>
</dbReference>
<proteinExistence type="inferred from homology"/>
<dbReference type="InterPro" id="IPR000873">
    <property type="entry name" value="AMP-dep_synth/lig_dom"/>
</dbReference>
<dbReference type="InterPro" id="IPR032387">
    <property type="entry name" value="ACAS_N"/>
</dbReference>
<dbReference type="EC" id="6.2.1.1" evidence="6"/>
<evidence type="ECO:0000313" key="10">
    <source>
        <dbReference type="EMBL" id="GFK93036.1"/>
    </source>
</evidence>
<gene>
    <name evidence="10" type="primary">acs</name>
    <name evidence="10" type="ORF">NNJEOMEG_00865</name>
</gene>
<dbReference type="AlphaFoldDB" id="A0A6V8LT96"/>